<dbReference type="InterPro" id="IPR036390">
    <property type="entry name" value="WH_DNA-bd_sf"/>
</dbReference>
<dbReference type="InterPro" id="IPR058163">
    <property type="entry name" value="LysR-type_TF_proteobact-type"/>
</dbReference>
<dbReference type="GO" id="GO:0043565">
    <property type="term" value="F:sequence-specific DNA binding"/>
    <property type="evidence" value="ECO:0007669"/>
    <property type="project" value="TreeGrafter"/>
</dbReference>
<dbReference type="InterPro" id="IPR036388">
    <property type="entry name" value="WH-like_DNA-bd_sf"/>
</dbReference>
<keyword evidence="2" id="KW-0805">Transcription regulation</keyword>
<comment type="caution">
    <text evidence="6">The sequence shown here is derived from an EMBL/GenBank/DDBJ whole genome shotgun (WGS) entry which is preliminary data.</text>
</comment>
<protein>
    <submittedName>
        <fullName evidence="6">LysR family transcriptional regulator</fullName>
    </submittedName>
</protein>
<accession>A0A6N6VR43</accession>
<dbReference type="FunFam" id="1.10.10.10:FF:000001">
    <property type="entry name" value="LysR family transcriptional regulator"/>
    <property type="match status" value="1"/>
</dbReference>
<dbReference type="CDD" id="cd08471">
    <property type="entry name" value="PBP2_CrgA_like_2"/>
    <property type="match status" value="1"/>
</dbReference>
<reference evidence="6 7" key="1">
    <citation type="submission" date="2019-10" db="EMBL/GenBank/DDBJ databases">
        <title>New species of Slilvanegrellaceae.</title>
        <authorList>
            <person name="Pitt A."/>
            <person name="Hahn M.W."/>
        </authorList>
    </citation>
    <scope>NUCLEOTIDE SEQUENCE [LARGE SCALE GENOMIC DNA]</scope>
    <source>
        <strain evidence="6 7">SP-Ram-0.45-NSY-1</strain>
    </source>
</reference>
<gene>
    <name evidence="6" type="ORF">GCL60_11950</name>
</gene>
<dbReference type="RefSeq" id="WP_153420958.1">
    <property type="nucleotide sequence ID" value="NZ_WFLM01000004.1"/>
</dbReference>
<dbReference type="Pfam" id="PF00126">
    <property type="entry name" value="HTH_1"/>
    <property type="match status" value="1"/>
</dbReference>
<evidence type="ECO:0000256" key="1">
    <source>
        <dbReference type="ARBA" id="ARBA00009437"/>
    </source>
</evidence>
<keyword evidence="7" id="KW-1185">Reference proteome</keyword>
<keyword evidence="3" id="KW-0238">DNA-binding</keyword>
<evidence type="ECO:0000313" key="6">
    <source>
        <dbReference type="EMBL" id="KAB8037880.1"/>
    </source>
</evidence>
<dbReference type="PANTHER" id="PTHR30537:SF5">
    <property type="entry name" value="HTH-TYPE TRANSCRIPTIONAL ACTIVATOR TTDR-RELATED"/>
    <property type="match status" value="1"/>
</dbReference>
<keyword evidence="4" id="KW-0804">Transcription</keyword>
<dbReference type="PANTHER" id="PTHR30537">
    <property type="entry name" value="HTH-TYPE TRANSCRIPTIONAL REGULATOR"/>
    <property type="match status" value="1"/>
</dbReference>
<dbReference type="GO" id="GO:0006351">
    <property type="term" value="P:DNA-templated transcription"/>
    <property type="evidence" value="ECO:0007669"/>
    <property type="project" value="TreeGrafter"/>
</dbReference>
<evidence type="ECO:0000259" key="5">
    <source>
        <dbReference type="PROSITE" id="PS50931"/>
    </source>
</evidence>
<dbReference type="Gene3D" id="3.40.190.290">
    <property type="match status" value="1"/>
</dbReference>
<dbReference type="Pfam" id="PF03466">
    <property type="entry name" value="LysR_substrate"/>
    <property type="match status" value="1"/>
</dbReference>
<dbReference type="InterPro" id="IPR005119">
    <property type="entry name" value="LysR_subst-bd"/>
</dbReference>
<dbReference type="OrthoDB" id="5291518at2"/>
<evidence type="ECO:0000256" key="4">
    <source>
        <dbReference type="ARBA" id="ARBA00023163"/>
    </source>
</evidence>
<name>A0A6N6VR43_9BACT</name>
<proteinExistence type="inferred from homology"/>
<dbReference type="SUPFAM" id="SSF53850">
    <property type="entry name" value="Periplasmic binding protein-like II"/>
    <property type="match status" value="1"/>
</dbReference>
<evidence type="ECO:0000256" key="2">
    <source>
        <dbReference type="ARBA" id="ARBA00023015"/>
    </source>
</evidence>
<evidence type="ECO:0000256" key="3">
    <source>
        <dbReference type="ARBA" id="ARBA00023125"/>
    </source>
</evidence>
<comment type="similarity">
    <text evidence="1">Belongs to the LysR transcriptional regulatory family.</text>
</comment>
<organism evidence="6 7">
    <name type="scientific">Silvanigrella paludirubra</name>
    <dbReference type="NCBI Taxonomy" id="2499159"/>
    <lineage>
        <taxon>Bacteria</taxon>
        <taxon>Pseudomonadati</taxon>
        <taxon>Bdellovibrionota</taxon>
        <taxon>Oligoflexia</taxon>
        <taxon>Silvanigrellales</taxon>
        <taxon>Silvanigrellaceae</taxon>
        <taxon>Silvanigrella</taxon>
    </lineage>
</organism>
<dbReference type="Proteomes" id="UP000437748">
    <property type="component" value="Unassembled WGS sequence"/>
</dbReference>
<feature type="domain" description="HTH lysR-type" evidence="5">
    <location>
        <begin position="1"/>
        <end position="59"/>
    </location>
</feature>
<dbReference type="PROSITE" id="PS50931">
    <property type="entry name" value="HTH_LYSR"/>
    <property type="match status" value="1"/>
</dbReference>
<dbReference type="InterPro" id="IPR000847">
    <property type="entry name" value="LysR_HTH_N"/>
</dbReference>
<dbReference type="Gene3D" id="1.10.10.10">
    <property type="entry name" value="Winged helix-like DNA-binding domain superfamily/Winged helix DNA-binding domain"/>
    <property type="match status" value="1"/>
</dbReference>
<evidence type="ECO:0000313" key="7">
    <source>
        <dbReference type="Proteomes" id="UP000437748"/>
    </source>
</evidence>
<dbReference type="SUPFAM" id="SSF46785">
    <property type="entry name" value="Winged helix' DNA-binding domain"/>
    <property type="match status" value="1"/>
</dbReference>
<sequence>MDRFEAMSILVAVADGGSLSQASRKLKIPLASVSRKLSELESYLNVKLLTRTTRALEFTDYGRSYVAHCRRILDDISEAERAVTGEYTAPKGILTITAPIVFGKIHIIPILSEFLKAYPEVDVQLMLTDRGVDLLEEKIDLALRIGELPSSSLIAVRVGEIRHLTCGSSFYFKKRLKPKNPQDLQSHDCISITALGASKNWVFYSGKSKLNVAIRPRLEVTTAEAGIEAAVLGVGITRALSYQVSSYLNNNKLEIILEDYEPDPWPVHLVHAAGRIVPLKLRAFLDFAKPRLKLALSNINNRK</sequence>
<dbReference type="EMBL" id="WFLM01000004">
    <property type="protein sequence ID" value="KAB8037880.1"/>
    <property type="molecule type" value="Genomic_DNA"/>
</dbReference>
<dbReference type="AlphaFoldDB" id="A0A6N6VR43"/>
<dbReference type="GO" id="GO:0003700">
    <property type="term" value="F:DNA-binding transcription factor activity"/>
    <property type="evidence" value="ECO:0007669"/>
    <property type="project" value="InterPro"/>
</dbReference>